<sequence length="137" mass="15095">MQDAIIRPLIVGDLWDSNTACANAQDMGQNFPRGAIMTWQGYGRCVQAPANAAQVAENVEKKSRRGGEVQFAEEGSEFMCMQKAWDYLDTGKLPKKRLPVPVFWPSPTGPRRSDQSRGGLVGCCWRGSRGFLPQASC</sequence>
<gene>
    <name evidence="1" type="ORF">PCOR1329_LOCUS81638</name>
</gene>
<protein>
    <submittedName>
        <fullName evidence="1">Uncharacterized protein</fullName>
    </submittedName>
</protein>
<evidence type="ECO:0000313" key="1">
    <source>
        <dbReference type="EMBL" id="CAK0906226.1"/>
    </source>
</evidence>
<keyword evidence="2" id="KW-1185">Reference proteome</keyword>
<dbReference type="EMBL" id="CAUYUJ010021661">
    <property type="protein sequence ID" value="CAK0906226.1"/>
    <property type="molecule type" value="Genomic_DNA"/>
</dbReference>
<comment type="caution">
    <text evidence="1">The sequence shown here is derived from an EMBL/GenBank/DDBJ whole genome shotgun (WGS) entry which is preliminary data.</text>
</comment>
<evidence type="ECO:0000313" key="2">
    <source>
        <dbReference type="Proteomes" id="UP001189429"/>
    </source>
</evidence>
<organism evidence="1 2">
    <name type="scientific">Prorocentrum cordatum</name>
    <dbReference type="NCBI Taxonomy" id="2364126"/>
    <lineage>
        <taxon>Eukaryota</taxon>
        <taxon>Sar</taxon>
        <taxon>Alveolata</taxon>
        <taxon>Dinophyceae</taxon>
        <taxon>Prorocentrales</taxon>
        <taxon>Prorocentraceae</taxon>
        <taxon>Prorocentrum</taxon>
    </lineage>
</organism>
<reference evidence="1" key="1">
    <citation type="submission" date="2023-10" db="EMBL/GenBank/DDBJ databases">
        <authorList>
            <person name="Chen Y."/>
            <person name="Shah S."/>
            <person name="Dougan E. K."/>
            <person name="Thang M."/>
            <person name="Chan C."/>
        </authorList>
    </citation>
    <scope>NUCLEOTIDE SEQUENCE [LARGE SCALE GENOMIC DNA]</scope>
</reference>
<dbReference type="Proteomes" id="UP001189429">
    <property type="component" value="Unassembled WGS sequence"/>
</dbReference>
<proteinExistence type="predicted"/>
<name>A0ABN9Y1A3_9DINO</name>
<accession>A0ABN9Y1A3</accession>